<name>A0A9W6P9A4_9ACTN</name>
<comment type="similarity">
    <text evidence="1 3 4">Belongs to the GroES chaperonin family.</text>
</comment>
<dbReference type="Pfam" id="PF00166">
    <property type="entry name" value="Cpn10"/>
    <property type="match status" value="1"/>
</dbReference>
<evidence type="ECO:0000313" key="5">
    <source>
        <dbReference type="EMBL" id="GLU49342.1"/>
    </source>
</evidence>
<dbReference type="Proteomes" id="UP001165092">
    <property type="component" value="Unassembled WGS sequence"/>
</dbReference>
<dbReference type="GO" id="GO:0044183">
    <property type="term" value="F:protein folding chaperone"/>
    <property type="evidence" value="ECO:0007669"/>
    <property type="project" value="InterPro"/>
</dbReference>
<evidence type="ECO:0000256" key="2">
    <source>
        <dbReference type="ARBA" id="ARBA00023186"/>
    </source>
</evidence>
<gene>
    <name evidence="3 5" type="primary">groS</name>
    <name evidence="3" type="synonym">groES</name>
    <name evidence="5" type="ORF">Nans01_36930</name>
</gene>
<dbReference type="PRINTS" id="PR00297">
    <property type="entry name" value="CHAPERONIN10"/>
</dbReference>
<accession>A0A9W6P9A4</accession>
<evidence type="ECO:0000256" key="3">
    <source>
        <dbReference type="HAMAP-Rule" id="MF_00580"/>
    </source>
</evidence>
<evidence type="ECO:0000256" key="4">
    <source>
        <dbReference type="RuleBase" id="RU000535"/>
    </source>
</evidence>
<dbReference type="NCBIfam" id="NF001533">
    <property type="entry name" value="PRK00364.2-4"/>
    <property type="match status" value="1"/>
</dbReference>
<sequence length="103" mass="11328">MSTATKTVLKPLEDRVVVQPLEAEQTTASGLVIPDTAKEKPQEGRVVAVGPGRWDDEGEKRIPLDVKEGDLVLYSKYGGTEVKYNNEDYLVLSARDLLAVVEK</sequence>
<dbReference type="NCBIfam" id="NF001534">
    <property type="entry name" value="PRK00364.2-5"/>
    <property type="match status" value="1"/>
</dbReference>
<protein>
    <recommendedName>
        <fullName evidence="3">Co-chaperonin GroES</fullName>
    </recommendedName>
    <alternativeName>
        <fullName evidence="3">10 kDa chaperonin</fullName>
    </alternativeName>
    <alternativeName>
        <fullName evidence="3">Chaperonin-10</fullName>
        <shortName evidence="3">Cpn10</shortName>
    </alternativeName>
</protein>
<dbReference type="InterPro" id="IPR018369">
    <property type="entry name" value="Chaprnonin_Cpn10_CS"/>
</dbReference>
<comment type="function">
    <text evidence="3 4">Together with the chaperonin GroEL, plays an essential role in assisting protein folding. The GroEL-GroES system forms a nano-cage that allows encapsulation of the non-native substrate proteins and provides a physical environment optimized to promote and accelerate protein folding. GroES binds to the apical surface of the GroEL ring, thereby capping the opening of the GroEL channel.</text>
</comment>
<proteinExistence type="inferred from homology"/>
<dbReference type="SMART" id="SM00883">
    <property type="entry name" value="Cpn10"/>
    <property type="match status" value="1"/>
</dbReference>
<dbReference type="PROSITE" id="PS00681">
    <property type="entry name" value="CHAPERONINS_CPN10"/>
    <property type="match status" value="1"/>
</dbReference>
<dbReference type="AlphaFoldDB" id="A0A9W6P9A4"/>
<dbReference type="EMBL" id="BSQG01000006">
    <property type="protein sequence ID" value="GLU49342.1"/>
    <property type="molecule type" value="Genomic_DNA"/>
</dbReference>
<evidence type="ECO:0000313" key="6">
    <source>
        <dbReference type="Proteomes" id="UP001165092"/>
    </source>
</evidence>
<dbReference type="InterPro" id="IPR020818">
    <property type="entry name" value="Chaperonin_GroES"/>
</dbReference>
<dbReference type="RefSeq" id="WP_285760823.1">
    <property type="nucleotide sequence ID" value="NZ_BSQG01000006.1"/>
</dbReference>
<dbReference type="FunFam" id="2.30.33.40:FF:000001">
    <property type="entry name" value="10 kDa chaperonin"/>
    <property type="match status" value="1"/>
</dbReference>
<comment type="subcellular location">
    <subcellularLocation>
        <location evidence="3">Cytoplasm</location>
    </subcellularLocation>
</comment>
<dbReference type="NCBIfam" id="NF001531">
    <property type="entry name" value="PRK00364.2-2"/>
    <property type="match status" value="1"/>
</dbReference>
<organism evidence="5 6">
    <name type="scientific">Nocardiopsis ansamitocini</name>
    <dbReference type="NCBI Taxonomy" id="1670832"/>
    <lineage>
        <taxon>Bacteria</taxon>
        <taxon>Bacillati</taxon>
        <taxon>Actinomycetota</taxon>
        <taxon>Actinomycetes</taxon>
        <taxon>Streptosporangiales</taxon>
        <taxon>Nocardiopsidaceae</taxon>
        <taxon>Nocardiopsis</taxon>
    </lineage>
</organism>
<dbReference type="PANTHER" id="PTHR10772:SF58">
    <property type="entry name" value="CO-CHAPERONIN GROES"/>
    <property type="match status" value="1"/>
</dbReference>
<dbReference type="InterPro" id="IPR011032">
    <property type="entry name" value="GroES-like_sf"/>
</dbReference>
<dbReference type="HAMAP" id="MF_00580">
    <property type="entry name" value="CH10"/>
    <property type="match status" value="1"/>
</dbReference>
<reference evidence="5" key="1">
    <citation type="submission" date="2023-02" db="EMBL/GenBank/DDBJ databases">
        <title>Nocardiopsis ansamitocini NBRC 112285.</title>
        <authorList>
            <person name="Ichikawa N."/>
            <person name="Sato H."/>
            <person name="Tonouchi N."/>
        </authorList>
    </citation>
    <scope>NUCLEOTIDE SEQUENCE</scope>
    <source>
        <strain evidence="5">NBRC 112285</strain>
    </source>
</reference>
<comment type="caution">
    <text evidence="5">The sequence shown here is derived from an EMBL/GenBank/DDBJ whole genome shotgun (WGS) entry which is preliminary data.</text>
</comment>
<dbReference type="PANTHER" id="PTHR10772">
    <property type="entry name" value="10 KDA HEAT SHOCK PROTEIN"/>
    <property type="match status" value="1"/>
</dbReference>
<dbReference type="NCBIfam" id="NF001530">
    <property type="entry name" value="PRK00364.1-6"/>
    <property type="match status" value="1"/>
</dbReference>
<dbReference type="InterPro" id="IPR037124">
    <property type="entry name" value="Chaperonin_GroES_sf"/>
</dbReference>
<dbReference type="CDD" id="cd00320">
    <property type="entry name" value="cpn10"/>
    <property type="match status" value="1"/>
</dbReference>
<dbReference type="GO" id="GO:0005524">
    <property type="term" value="F:ATP binding"/>
    <property type="evidence" value="ECO:0007669"/>
    <property type="project" value="InterPro"/>
</dbReference>
<dbReference type="Gene3D" id="2.30.33.40">
    <property type="entry name" value="GroES chaperonin"/>
    <property type="match status" value="1"/>
</dbReference>
<dbReference type="GO" id="GO:0051082">
    <property type="term" value="F:unfolded protein binding"/>
    <property type="evidence" value="ECO:0007669"/>
    <property type="project" value="TreeGrafter"/>
</dbReference>
<dbReference type="SUPFAM" id="SSF50129">
    <property type="entry name" value="GroES-like"/>
    <property type="match status" value="1"/>
</dbReference>
<keyword evidence="3" id="KW-0963">Cytoplasm</keyword>
<keyword evidence="6" id="KW-1185">Reference proteome</keyword>
<keyword evidence="2 3" id="KW-0143">Chaperone</keyword>
<evidence type="ECO:0000256" key="1">
    <source>
        <dbReference type="ARBA" id="ARBA00006975"/>
    </source>
</evidence>
<dbReference type="GO" id="GO:0046872">
    <property type="term" value="F:metal ion binding"/>
    <property type="evidence" value="ECO:0007669"/>
    <property type="project" value="TreeGrafter"/>
</dbReference>
<dbReference type="GO" id="GO:0005737">
    <property type="term" value="C:cytoplasm"/>
    <property type="evidence" value="ECO:0007669"/>
    <property type="project" value="UniProtKB-SubCell"/>
</dbReference>
<dbReference type="GO" id="GO:0051087">
    <property type="term" value="F:protein-folding chaperone binding"/>
    <property type="evidence" value="ECO:0007669"/>
    <property type="project" value="TreeGrafter"/>
</dbReference>
<comment type="subunit">
    <text evidence="3">Heptamer of 7 subunits arranged in a ring. Interacts with the chaperonin GroEL.</text>
</comment>